<dbReference type="EMBL" id="JAAALK010001295">
    <property type="protein sequence ID" value="KAG8043042.1"/>
    <property type="molecule type" value="Genomic_DNA"/>
</dbReference>
<dbReference type="AlphaFoldDB" id="A0A8J5RAY5"/>
<feature type="region of interest" description="Disordered" evidence="1">
    <location>
        <begin position="17"/>
        <end position="85"/>
    </location>
</feature>
<proteinExistence type="predicted"/>
<organism evidence="2 3">
    <name type="scientific">Zizania palustris</name>
    <name type="common">Northern wild rice</name>
    <dbReference type="NCBI Taxonomy" id="103762"/>
    <lineage>
        <taxon>Eukaryota</taxon>
        <taxon>Viridiplantae</taxon>
        <taxon>Streptophyta</taxon>
        <taxon>Embryophyta</taxon>
        <taxon>Tracheophyta</taxon>
        <taxon>Spermatophyta</taxon>
        <taxon>Magnoliopsida</taxon>
        <taxon>Liliopsida</taxon>
        <taxon>Poales</taxon>
        <taxon>Poaceae</taxon>
        <taxon>BOP clade</taxon>
        <taxon>Oryzoideae</taxon>
        <taxon>Oryzeae</taxon>
        <taxon>Zizaniinae</taxon>
        <taxon>Zizania</taxon>
    </lineage>
</organism>
<evidence type="ECO:0000313" key="2">
    <source>
        <dbReference type="EMBL" id="KAG8043042.1"/>
    </source>
</evidence>
<name>A0A8J5RAY5_ZIZPA</name>
<reference evidence="2" key="1">
    <citation type="journal article" date="2021" name="bioRxiv">
        <title>Whole Genome Assembly and Annotation of Northern Wild Rice, Zizania palustris L., Supports a Whole Genome Duplication in the Zizania Genus.</title>
        <authorList>
            <person name="Haas M."/>
            <person name="Kono T."/>
            <person name="Macchietto M."/>
            <person name="Millas R."/>
            <person name="McGilp L."/>
            <person name="Shao M."/>
            <person name="Duquette J."/>
            <person name="Hirsch C.N."/>
            <person name="Kimball J."/>
        </authorList>
    </citation>
    <scope>NUCLEOTIDE SEQUENCE</scope>
    <source>
        <tissue evidence="2">Fresh leaf tissue</tissue>
    </source>
</reference>
<gene>
    <name evidence="2" type="ORF">GUJ93_ZPchr0301g2759</name>
</gene>
<evidence type="ECO:0000256" key="1">
    <source>
        <dbReference type="SAM" id="MobiDB-lite"/>
    </source>
</evidence>
<feature type="compositionally biased region" description="Basic and acidic residues" evidence="1">
    <location>
        <begin position="75"/>
        <end position="85"/>
    </location>
</feature>
<reference evidence="2" key="2">
    <citation type="submission" date="2021-02" db="EMBL/GenBank/DDBJ databases">
        <authorList>
            <person name="Kimball J.A."/>
            <person name="Haas M.W."/>
            <person name="Macchietto M."/>
            <person name="Kono T."/>
            <person name="Duquette J."/>
            <person name="Shao M."/>
        </authorList>
    </citation>
    <scope>NUCLEOTIDE SEQUENCE</scope>
    <source>
        <tissue evidence="2">Fresh leaf tissue</tissue>
    </source>
</reference>
<accession>A0A8J5RAY5</accession>
<protein>
    <submittedName>
        <fullName evidence="2">Uncharacterized protein</fullName>
    </submittedName>
</protein>
<comment type="caution">
    <text evidence="2">The sequence shown here is derived from an EMBL/GenBank/DDBJ whole genome shotgun (WGS) entry which is preliminary data.</text>
</comment>
<sequence length="85" mass="9106">MHALCCCRGHTNPILMRASEQAGAGVGRRRSEQRQGGGHRAIDGASRGKAEGACKLRWPKQGQATSSGGRSRGKPQVERVGARRR</sequence>
<evidence type="ECO:0000313" key="3">
    <source>
        <dbReference type="Proteomes" id="UP000729402"/>
    </source>
</evidence>
<dbReference type="Proteomes" id="UP000729402">
    <property type="component" value="Unassembled WGS sequence"/>
</dbReference>
<feature type="compositionally biased region" description="Basic and acidic residues" evidence="1">
    <location>
        <begin position="40"/>
        <end position="54"/>
    </location>
</feature>
<keyword evidence="3" id="KW-1185">Reference proteome</keyword>